<evidence type="ECO:0000259" key="5">
    <source>
        <dbReference type="PROSITE" id="PS51007"/>
    </source>
</evidence>
<dbReference type="GO" id="GO:0046872">
    <property type="term" value="F:metal ion binding"/>
    <property type="evidence" value="ECO:0007669"/>
    <property type="project" value="UniProtKB-KW"/>
</dbReference>
<dbReference type="Pfam" id="PF01011">
    <property type="entry name" value="PQQ"/>
    <property type="match status" value="1"/>
</dbReference>
<evidence type="ECO:0000256" key="4">
    <source>
        <dbReference type="PROSITE-ProRule" id="PRU00433"/>
    </source>
</evidence>
<evidence type="ECO:0000313" key="6">
    <source>
        <dbReference type="EMBL" id="MBA0087295.1"/>
    </source>
</evidence>
<comment type="caution">
    <text evidence="6">The sequence shown here is derived from an EMBL/GenBank/DDBJ whole genome shotgun (WGS) entry which is preliminary data.</text>
</comment>
<proteinExistence type="predicted"/>
<dbReference type="PROSITE" id="PS51007">
    <property type="entry name" value="CYTC"/>
    <property type="match status" value="1"/>
</dbReference>
<name>A0A7V8NU42_9BACT</name>
<organism evidence="6 7">
    <name type="scientific">Candidatus Acidiferrum panamense</name>
    <dbReference type="NCBI Taxonomy" id="2741543"/>
    <lineage>
        <taxon>Bacteria</taxon>
        <taxon>Pseudomonadati</taxon>
        <taxon>Acidobacteriota</taxon>
        <taxon>Terriglobia</taxon>
        <taxon>Candidatus Acidiferrales</taxon>
        <taxon>Candidatus Acidiferrum</taxon>
    </lineage>
</organism>
<dbReference type="SUPFAM" id="SSF46626">
    <property type="entry name" value="Cytochrome c"/>
    <property type="match status" value="1"/>
</dbReference>
<dbReference type="Proteomes" id="UP000567293">
    <property type="component" value="Unassembled WGS sequence"/>
</dbReference>
<dbReference type="AlphaFoldDB" id="A0A7V8NU42"/>
<dbReference type="EMBL" id="JACDQQ010001934">
    <property type="protein sequence ID" value="MBA0087295.1"/>
    <property type="molecule type" value="Genomic_DNA"/>
</dbReference>
<reference evidence="6" key="1">
    <citation type="submission" date="2020-06" db="EMBL/GenBank/DDBJ databases">
        <title>Legume-microbial interactions unlock mineral nutrients during tropical forest succession.</title>
        <authorList>
            <person name="Epihov D.Z."/>
        </authorList>
    </citation>
    <scope>NUCLEOTIDE SEQUENCE [LARGE SCALE GENOMIC DNA]</scope>
    <source>
        <strain evidence="6">Pan2503</strain>
    </source>
</reference>
<keyword evidence="2 4" id="KW-0479">Metal-binding</keyword>
<feature type="non-terminal residue" evidence="6">
    <location>
        <position position="1"/>
    </location>
</feature>
<evidence type="ECO:0000256" key="1">
    <source>
        <dbReference type="ARBA" id="ARBA00022617"/>
    </source>
</evidence>
<dbReference type="GO" id="GO:0009055">
    <property type="term" value="F:electron transfer activity"/>
    <property type="evidence" value="ECO:0007669"/>
    <property type="project" value="InterPro"/>
</dbReference>
<dbReference type="InterPro" id="IPR009056">
    <property type="entry name" value="Cyt_c-like_dom"/>
</dbReference>
<gene>
    <name evidence="6" type="ORF">HRJ53_20105</name>
</gene>
<keyword evidence="3 4" id="KW-0408">Iron</keyword>
<evidence type="ECO:0000256" key="3">
    <source>
        <dbReference type="ARBA" id="ARBA00023004"/>
    </source>
</evidence>
<protein>
    <submittedName>
        <fullName evidence="6">PQQ-binding-like beta-propeller repeat protein</fullName>
    </submittedName>
</protein>
<evidence type="ECO:0000256" key="2">
    <source>
        <dbReference type="ARBA" id="ARBA00022723"/>
    </source>
</evidence>
<evidence type="ECO:0000313" key="7">
    <source>
        <dbReference type="Proteomes" id="UP000567293"/>
    </source>
</evidence>
<dbReference type="InterPro" id="IPR011047">
    <property type="entry name" value="Quinoprotein_ADH-like_sf"/>
</dbReference>
<accession>A0A7V8NU42</accession>
<dbReference type="GO" id="GO:0020037">
    <property type="term" value="F:heme binding"/>
    <property type="evidence" value="ECO:0007669"/>
    <property type="project" value="InterPro"/>
</dbReference>
<dbReference type="SUPFAM" id="SSF50998">
    <property type="entry name" value="Quinoprotein alcohol dehydrogenase-like"/>
    <property type="match status" value="1"/>
</dbReference>
<dbReference type="Gene3D" id="2.140.10.10">
    <property type="entry name" value="Quinoprotein alcohol dehydrogenase-like superfamily"/>
    <property type="match status" value="1"/>
</dbReference>
<feature type="domain" description="Cytochrome c" evidence="5">
    <location>
        <begin position="233"/>
        <end position="327"/>
    </location>
</feature>
<dbReference type="InterPro" id="IPR002372">
    <property type="entry name" value="PQQ_rpt_dom"/>
</dbReference>
<keyword evidence="7" id="KW-1185">Reference proteome</keyword>
<keyword evidence="1 4" id="KW-0349">Heme</keyword>
<dbReference type="InterPro" id="IPR036909">
    <property type="entry name" value="Cyt_c-like_dom_sf"/>
</dbReference>
<dbReference type="Pfam" id="PF00034">
    <property type="entry name" value="Cytochrom_C"/>
    <property type="match status" value="1"/>
</dbReference>
<sequence>NGFFYILDAKTGKLLSAKPLVETTWASGYDLQTQKPILIPASQGGGRQWTVHNWWPMSYDTLTGLVYIPTTDRRPDTKTPAEAGESGEGLFGRLLAWDPIAEAARWSVEEEIAVNGGVLSTAGNLVFQGQGSGEFAAYAADTGKKLWSIRTKSAIDSIPVTFSAKGEQYVITSVGWGSGSRLFAPARTMATAESKRGPTRLYAFKLGASIPFPYPQIEVPPVPKPPRQKASVDTIRNGEKLYVSFYCEGCHSPGIDGSGAWVEDGAVPDLRYAPPEVHKDWYQIVMGGSHWSKGMPGLADPPKFAFPNSHLTVQEADAIHAYVIDQAWKAYKGEQTAAHSGRENY</sequence>
<dbReference type="Gene3D" id="1.10.760.10">
    <property type="entry name" value="Cytochrome c-like domain"/>
    <property type="match status" value="1"/>
</dbReference>